<evidence type="ECO:0000313" key="4">
    <source>
        <dbReference type="Proteomes" id="UP000016922"/>
    </source>
</evidence>
<keyword evidence="2" id="KW-0732">Signal</keyword>
<dbReference type="AlphaFoldDB" id="S3D871"/>
<evidence type="ECO:0000256" key="2">
    <source>
        <dbReference type="SAM" id="SignalP"/>
    </source>
</evidence>
<dbReference type="KEGG" id="glz:GLAREA_06306"/>
<dbReference type="EMBL" id="KE145358">
    <property type="protein sequence ID" value="EPE33294.1"/>
    <property type="molecule type" value="Genomic_DNA"/>
</dbReference>
<accession>S3D871</accession>
<sequence>MMPQWIKTAHWKFIILSLILLLTSILLIVNANCSKPYGISAEALVCVGGQLSIQSWLVIVGLEFGFLGYFLFPRIAEVLISKVLTRGLAGDGMSFASLLNSQRTAPWKTQMRFGLKRVLGIRILGVVIILVFSILYKYSFVRVERYSSFTLDDTQKPIILGCNGGGCNGGVSDNFAGALSGTMGSSSNISFNPGSPMRAKQYTQVYGPSQPAWAPQLKTGTEFLCTPTYYSRNKIYPNDQFWTPLVVGTDVYNNGVRFFDTSGGTLVDVYSANGTLQILSAKYGSNATTCYTSKLTAMVSVCVGYASWSVNNTITPEALLQDPEDIDCYQENFDLISWANSPGAQFTLNLLGGLGSKNINNLPQSTAAMNVILASLNHSAATNILERKVKANLLANTVKTAMPAECSSSTASHPWVVSGVSYNNGTGMTLLGAVLQGLVLLFTLLALLLLFWPTSALLTEWPAQWLVLACTMEQAKVQEAVENTSFGRNEVDGELWMNMTTENDKRVSKSPKRNSLMFNAEVIETKRISYRRRTEDGLKRLSQVDNGGPSSGA</sequence>
<dbReference type="GeneID" id="19465360"/>
<evidence type="ECO:0000256" key="1">
    <source>
        <dbReference type="SAM" id="Phobius"/>
    </source>
</evidence>
<feature type="transmembrane region" description="Helical" evidence="1">
    <location>
        <begin position="119"/>
        <end position="138"/>
    </location>
</feature>
<feature type="transmembrane region" description="Helical" evidence="1">
    <location>
        <begin position="430"/>
        <end position="452"/>
    </location>
</feature>
<keyword evidence="1" id="KW-0472">Membrane</keyword>
<reference evidence="3 4" key="1">
    <citation type="journal article" date="2013" name="BMC Genomics">
        <title>Genomics-driven discovery of the pneumocandin biosynthetic gene cluster in the fungus Glarea lozoyensis.</title>
        <authorList>
            <person name="Chen L."/>
            <person name="Yue Q."/>
            <person name="Zhang X."/>
            <person name="Xiang M."/>
            <person name="Wang C."/>
            <person name="Li S."/>
            <person name="Che Y."/>
            <person name="Ortiz-Lopez F.J."/>
            <person name="Bills G.F."/>
            <person name="Liu X."/>
            <person name="An Z."/>
        </authorList>
    </citation>
    <scope>NUCLEOTIDE SEQUENCE [LARGE SCALE GENOMIC DNA]</scope>
    <source>
        <strain evidence="4">ATCC 20868 / MF5171</strain>
    </source>
</reference>
<keyword evidence="1" id="KW-1133">Transmembrane helix</keyword>
<keyword evidence="4" id="KW-1185">Reference proteome</keyword>
<evidence type="ECO:0000313" key="3">
    <source>
        <dbReference type="EMBL" id="EPE33294.1"/>
    </source>
</evidence>
<protein>
    <submittedName>
        <fullName evidence="3">Uncharacterized protein</fullName>
    </submittedName>
</protein>
<name>S3D871_GLAL2</name>
<feature type="signal peptide" evidence="2">
    <location>
        <begin position="1"/>
        <end position="31"/>
    </location>
</feature>
<dbReference type="RefSeq" id="XP_008079911.1">
    <property type="nucleotide sequence ID" value="XM_008081720.1"/>
</dbReference>
<feature type="chain" id="PRO_5004519619" evidence="2">
    <location>
        <begin position="32"/>
        <end position="553"/>
    </location>
</feature>
<dbReference type="OMA" id="TEWPAQW"/>
<proteinExistence type="predicted"/>
<dbReference type="OrthoDB" id="3536859at2759"/>
<gene>
    <name evidence="3" type="ORF">GLAREA_06306</name>
</gene>
<keyword evidence="1" id="KW-0812">Transmembrane</keyword>
<feature type="transmembrane region" description="Helical" evidence="1">
    <location>
        <begin position="55"/>
        <end position="72"/>
    </location>
</feature>
<organism evidence="3 4">
    <name type="scientific">Glarea lozoyensis (strain ATCC 20868 / MF5171)</name>
    <dbReference type="NCBI Taxonomy" id="1116229"/>
    <lineage>
        <taxon>Eukaryota</taxon>
        <taxon>Fungi</taxon>
        <taxon>Dikarya</taxon>
        <taxon>Ascomycota</taxon>
        <taxon>Pezizomycotina</taxon>
        <taxon>Leotiomycetes</taxon>
        <taxon>Helotiales</taxon>
        <taxon>Helotiaceae</taxon>
        <taxon>Glarea</taxon>
    </lineage>
</organism>
<dbReference type="HOGENOM" id="CLU_036318_0_0_1"/>
<dbReference type="Proteomes" id="UP000016922">
    <property type="component" value="Unassembled WGS sequence"/>
</dbReference>